<dbReference type="AlphaFoldDB" id="E9IUL7"/>
<name>E9IUL7_SOLIN</name>
<dbReference type="EMBL" id="GL765991">
    <property type="protein sequence ID" value="EFZ15734.1"/>
    <property type="molecule type" value="Genomic_DNA"/>
</dbReference>
<reference evidence="1" key="1">
    <citation type="journal article" date="2011" name="Proc. Natl. Acad. Sci. U.S.A.">
        <title>The genome of the fire ant Solenopsis invicta.</title>
        <authorList>
            <person name="Wurm Y."/>
            <person name="Wang J."/>
            <person name="Riba-Grognuz O."/>
            <person name="Corona M."/>
            <person name="Nygaard S."/>
            <person name="Hunt B.G."/>
            <person name="Ingram K.K."/>
            <person name="Falquet L."/>
            <person name="Nipitwattanaphon M."/>
            <person name="Gotzek D."/>
            <person name="Dijkstra M.B."/>
            <person name="Oettler J."/>
            <person name="Comtesse F."/>
            <person name="Shih C.J."/>
            <person name="Wu W.J."/>
            <person name="Yang C.C."/>
            <person name="Thomas J."/>
            <person name="Beaudoing E."/>
            <person name="Pradervand S."/>
            <person name="Flegel V."/>
            <person name="Cook E.D."/>
            <person name="Fabbretti R."/>
            <person name="Stockinger H."/>
            <person name="Long L."/>
            <person name="Farmerie W.G."/>
            <person name="Oakey J."/>
            <person name="Boomsma J.J."/>
            <person name="Pamilo P."/>
            <person name="Yi S.V."/>
            <person name="Heinze J."/>
            <person name="Goodisman M.A."/>
            <person name="Farinelli L."/>
            <person name="Harshman K."/>
            <person name="Hulo N."/>
            <person name="Cerutti L."/>
            <person name="Xenarios I."/>
            <person name="Shoemaker D."/>
            <person name="Keller L."/>
        </authorList>
    </citation>
    <scope>NUCLEOTIDE SEQUENCE [LARGE SCALE GENOMIC DNA]</scope>
</reference>
<protein>
    <submittedName>
        <fullName evidence="1">Uncharacterized protein</fullName>
    </submittedName>
</protein>
<proteinExistence type="predicted"/>
<sequence>MKKFLLKEQLKNIHHGTACLLDVLESTFVGCLQTSMHSRFAINSDLDESTYSRHMDGCAVRECRDLAENLVTLPDLSLLNTDE</sequence>
<feature type="non-terminal residue" evidence="1">
    <location>
        <position position="83"/>
    </location>
</feature>
<dbReference type="HOGENOM" id="CLU_2545487_0_0_1"/>
<evidence type="ECO:0000313" key="1">
    <source>
        <dbReference type="EMBL" id="EFZ15734.1"/>
    </source>
</evidence>
<gene>
    <name evidence="1" type="ORF">SINV_06842</name>
</gene>
<organism>
    <name type="scientific">Solenopsis invicta</name>
    <name type="common">Red imported fire ant</name>
    <name type="synonym">Solenopsis wagneri</name>
    <dbReference type="NCBI Taxonomy" id="13686"/>
    <lineage>
        <taxon>Eukaryota</taxon>
        <taxon>Metazoa</taxon>
        <taxon>Ecdysozoa</taxon>
        <taxon>Arthropoda</taxon>
        <taxon>Hexapoda</taxon>
        <taxon>Insecta</taxon>
        <taxon>Pterygota</taxon>
        <taxon>Neoptera</taxon>
        <taxon>Endopterygota</taxon>
        <taxon>Hymenoptera</taxon>
        <taxon>Apocrita</taxon>
        <taxon>Aculeata</taxon>
        <taxon>Formicoidea</taxon>
        <taxon>Formicidae</taxon>
        <taxon>Myrmicinae</taxon>
        <taxon>Solenopsis</taxon>
    </lineage>
</organism>
<accession>E9IUL7</accession>